<sequence length="251" mass="28795">MKYIIYSGWWCDESSGSDKRDVYLGDDTLRSGAFHEKWFQCVSKFTNPEKVLIIDSASPVKPNYHGKDIEFLSLDKNYGHSTNHTGLMCGVTRAHLMGVYYAYLCDADYCVYVEQDAVIKGDGIVEYAISKMTKPYMFGSGEGTPYATQQSFFVIRRDGYIPFINRMSKIKSSCNQIAPENKFAIASSRLLSFLPEAIFRLRGVGKILRYWPSFNIVPFGYGRTRPIDFSRKYMYFQHGTNEELESFDKSL</sequence>
<dbReference type="Proteomes" id="UP001059120">
    <property type="component" value="Chromosome 1"/>
</dbReference>
<accession>A0ABY5G6K0</accession>
<dbReference type="EMBL" id="CP090614">
    <property type="protein sequence ID" value="UTT85774.1"/>
    <property type="molecule type" value="Genomic_DNA"/>
</dbReference>
<gene>
    <name evidence="1" type="ORF">LZI70_05900</name>
</gene>
<evidence type="ECO:0000313" key="1">
    <source>
        <dbReference type="EMBL" id="UTT85774.1"/>
    </source>
</evidence>
<organism evidence="1 2">
    <name type="scientific">Vibrio pelagius</name>
    <dbReference type="NCBI Taxonomy" id="28169"/>
    <lineage>
        <taxon>Bacteria</taxon>
        <taxon>Pseudomonadati</taxon>
        <taxon>Pseudomonadota</taxon>
        <taxon>Gammaproteobacteria</taxon>
        <taxon>Vibrionales</taxon>
        <taxon>Vibrionaceae</taxon>
        <taxon>Vibrio</taxon>
    </lineage>
</organism>
<dbReference type="RefSeq" id="WP_255231619.1">
    <property type="nucleotide sequence ID" value="NZ_CP090614.1"/>
</dbReference>
<protein>
    <submittedName>
        <fullName evidence="1">Uncharacterized protein</fullName>
    </submittedName>
</protein>
<proteinExistence type="predicted"/>
<name>A0ABY5G6K0_VIBPE</name>
<reference evidence="1" key="1">
    <citation type="submission" date="2022-01" db="EMBL/GenBank/DDBJ databases">
        <title>Alginate degradation mechanism of Vibrio pelagius WXL662.</title>
        <authorList>
            <person name="He X."/>
        </authorList>
    </citation>
    <scope>NUCLEOTIDE SEQUENCE</scope>
    <source>
        <strain evidence="1">WXL662</strain>
    </source>
</reference>
<keyword evidence="2" id="KW-1185">Reference proteome</keyword>
<evidence type="ECO:0000313" key="2">
    <source>
        <dbReference type="Proteomes" id="UP001059120"/>
    </source>
</evidence>